<proteinExistence type="predicted"/>
<evidence type="ECO:0000313" key="2">
    <source>
        <dbReference type="EMBL" id="OHX66436.1"/>
    </source>
</evidence>
<dbReference type="Pfam" id="PF13472">
    <property type="entry name" value="Lipase_GDSL_2"/>
    <property type="match status" value="1"/>
</dbReference>
<dbReference type="SUPFAM" id="SSF52266">
    <property type="entry name" value="SGNH hydrolase"/>
    <property type="match status" value="1"/>
</dbReference>
<dbReference type="RefSeq" id="WP_052431934.1">
    <property type="nucleotide sequence ID" value="NZ_JRYR02000001.1"/>
</dbReference>
<dbReference type="STRING" id="915059.NH26_08730"/>
<feature type="domain" description="SGNH hydrolase-type esterase" evidence="1">
    <location>
        <begin position="42"/>
        <end position="192"/>
    </location>
</feature>
<dbReference type="InterPro" id="IPR036514">
    <property type="entry name" value="SGNH_hydro_sf"/>
</dbReference>
<dbReference type="AlphaFoldDB" id="A0A1S1YZJ5"/>
<dbReference type="Gene3D" id="3.40.50.1110">
    <property type="entry name" value="SGNH hydrolase"/>
    <property type="match status" value="1"/>
</dbReference>
<organism evidence="2 3">
    <name type="scientific">Flammeovirga pacifica</name>
    <dbReference type="NCBI Taxonomy" id="915059"/>
    <lineage>
        <taxon>Bacteria</taxon>
        <taxon>Pseudomonadati</taxon>
        <taxon>Bacteroidota</taxon>
        <taxon>Cytophagia</taxon>
        <taxon>Cytophagales</taxon>
        <taxon>Flammeovirgaceae</taxon>
        <taxon>Flammeovirga</taxon>
    </lineage>
</organism>
<sequence>MTLEEIQFYKEEGLPELTNNIKNQPSIEQPYVFYGSSSFRLWTSVREDLKQPNILNMGFGGSTLEACAYYFKDLFNEIASPKKIFIYAGDNDLGGGKKAEDILYYYKSLYQQIRAKYGLTLPIVYVSIKPSPSKDGIQQEIEKSNQLVFDEIKKNESVTYIDIYQLMLDKNGKSRPDLFEEDMLHMRPEGYSIWREALEEEVHP</sequence>
<dbReference type="OrthoDB" id="9790057at2"/>
<evidence type="ECO:0000259" key="1">
    <source>
        <dbReference type="Pfam" id="PF13472"/>
    </source>
</evidence>
<evidence type="ECO:0000313" key="3">
    <source>
        <dbReference type="Proteomes" id="UP000179797"/>
    </source>
</evidence>
<dbReference type="InterPro" id="IPR013830">
    <property type="entry name" value="SGNH_hydro"/>
</dbReference>
<accession>A0A1S1YZJ5</accession>
<comment type="caution">
    <text evidence="2">The sequence shown here is derived from an EMBL/GenBank/DDBJ whole genome shotgun (WGS) entry which is preliminary data.</text>
</comment>
<gene>
    <name evidence="2" type="ORF">NH26_08730</name>
</gene>
<dbReference type="EMBL" id="JRYR02000001">
    <property type="protein sequence ID" value="OHX66436.1"/>
    <property type="molecule type" value="Genomic_DNA"/>
</dbReference>
<reference evidence="2 3" key="1">
    <citation type="journal article" date="2012" name="Int. J. Syst. Evol. Microbiol.">
        <title>Flammeovirga pacifica sp. nov., isolated from deep-sea sediment.</title>
        <authorList>
            <person name="Xu H."/>
            <person name="Fu Y."/>
            <person name="Yang N."/>
            <person name="Ding Z."/>
            <person name="Lai Q."/>
            <person name="Zeng R."/>
        </authorList>
    </citation>
    <scope>NUCLEOTIDE SEQUENCE [LARGE SCALE GENOMIC DNA]</scope>
    <source>
        <strain evidence="3">DSM 24597 / LMG 26175 / WPAGA1</strain>
    </source>
</reference>
<protein>
    <recommendedName>
        <fullName evidence="1">SGNH hydrolase-type esterase domain-containing protein</fullName>
    </recommendedName>
</protein>
<name>A0A1S1YZJ5_FLAPC</name>
<keyword evidence="3" id="KW-1185">Reference proteome</keyword>
<dbReference type="Proteomes" id="UP000179797">
    <property type="component" value="Unassembled WGS sequence"/>
</dbReference>
<dbReference type="GO" id="GO:0016788">
    <property type="term" value="F:hydrolase activity, acting on ester bonds"/>
    <property type="evidence" value="ECO:0007669"/>
    <property type="project" value="UniProtKB-ARBA"/>
</dbReference>